<keyword evidence="2" id="KW-0472">Membrane</keyword>
<evidence type="ECO:0000313" key="3">
    <source>
        <dbReference type="EMBL" id="XDK34165.1"/>
    </source>
</evidence>
<dbReference type="EMBL" id="CP162599">
    <property type="protein sequence ID" value="XDK34165.1"/>
    <property type="molecule type" value="Genomic_DNA"/>
</dbReference>
<feature type="compositionally biased region" description="Basic and acidic residues" evidence="1">
    <location>
        <begin position="86"/>
        <end position="108"/>
    </location>
</feature>
<evidence type="ECO:0000256" key="1">
    <source>
        <dbReference type="SAM" id="MobiDB-lite"/>
    </source>
</evidence>
<keyword evidence="2" id="KW-1133">Transmembrane helix</keyword>
<gene>
    <name evidence="3" type="ORF">AB4Y30_07405</name>
</gene>
<dbReference type="Pfam" id="PF19610">
    <property type="entry name" value="DUF6115"/>
    <property type="match status" value="1"/>
</dbReference>
<reference evidence="3" key="1">
    <citation type="submission" date="2024-07" db="EMBL/GenBank/DDBJ databases">
        <title>Halotolerant mesophilic bacterium Ornithinibacillus sp. 4-3, sp. nov., isolated from soil.</title>
        <authorList>
            <person name="Sidarenka A.V."/>
            <person name="Guliayeva D.E."/>
            <person name="Leanovich S.I."/>
            <person name="Hileuskaya K.S."/>
            <person name="Akhremchuk A.E."/>
            <person name="Sikolenko M.A."/>
            <person name="Valentovich L.N."/>
        </authorList>
    </citation>
    <scope>NUCLEOTIDE SEQUENCE</scope>
    <source>
        <strain evidence="3">4-3</strain>
    </source>
</reference>
<dbReference type="RefSeq" id="WP_368654842.1">
    <property type="nucleotide sequence ID" value="NZ_CP162599.1"/>
</dbReference>
<protein>
    <submittedName>
        <fullName evidence="3">Uncharacterized protein</fullName>
    </submittedName>
</protein>
<sequence length="152" mass="17758">MVIIITIIIIFHLVLFGFMFYLYYQLQSLKKANNEDITQLMDTYLDEIKYENERLQLQLKASPHNQEKQAKNSSIQFPPPPTQQVTHHEQEETVEKWPEHIKREDKAETPSIESQVLQLHQQGLSTEDIAKQLGCGKTEVALIINFHTERKA</sequence>
<dbReference type="AlphaFoldDB" id="A0AB39HUP4"/>
<accession>A0AB39HUP4</accession>
<organism evidence="3">
    <name type="scientific">Ornithinibacillus sp. 4-3</name>
    <dbReference type="NCBI Taxonomy" id="3231488"/>
    <lineage>
        <taxon>Bacteria</taxon>
        <taxon>Bacillati</taxon>
        <taxon>Bacillota</taxon>
        <taxon>Bacilli</taxon>
        <taxon>Bacillales</taxon>
        <taxon>Bacillaceae</taxon>
        <taxon>Ornithinibacillus</taxon>
    </lineage>
</organism>
<feature type="region of interest" description="Disordered" evidence="1">
    <location>
        <begin position="59"/>
        <end position="109"/>
    </location>
</feature>
<name>A0AB39HUP4_9BACI</name>
<proteinExistence type="predicted"/>
<dbReference type="InterPro" id="IPR046118">
    <property type="entry name" value="DUF6115"/>
</dbReference>
<evidence type="ECO:0000256" key="2">
    <source>
        <dbReference type="SAM" id="Phobius"/>
    </source>
</evidence>
<keyword evidence="2" id="KW-0812">Transmembrane</keyword>
<feature type="transmembrane region" description="Helical" evidence="2">
    <location>
        <begin position="6"/>
        <end position="24"/>
    </location>
</feature>